<proteinExistence type="predicted"/>
<evidence type="ECO:0000313" key="2">
    <source>
        <dbReference type="Proteomes" id="UP000293360"/>
    </source>
</evidence>
<dbReference type="InterPro" id="IPR032063">
    <property type="entry name" value="MavL-like"/>
</dbReference>
<comment type="caution">
    <text evidence="1">The sequence shown here is derived from an EMBL/GenBank/DDBJ whole genome shotgun (WGS) entry which is preliminary data.</text>
</comment>
<dbReference type="Proteomes" id="UP000293360">
    <property type="component" value="Unassembled WGS sequence"/>
</dbReference>
<dbReference type="OrthoDB" id="6357136at2759"/>
<dbReference type="STRING" id="155417.A0A4Q4SVM8"/>
<organism evidence="1 2">
    <name type="scientific">Monosporascus ibericus</name>
    <dbReference type="NCBI Taxonomy" id="155417"/>
    <lineage>
        <taxon>Eukaryota</taxon>
        <taxon>Fungi</taxon>
        <taxon>Dikarya</taxon>
        <taxon>Ascomycota</taxon>
        <taxon>Pezizomycotina</taxon>
        <taxon>Sordariomycetes</taxon>
        <taxon>Xylariomycetidae</taxon>
        <taxon>Xylariales</taxon>
        <taxon>Xylariales incertae sedis</taxon>
        <taxon>Monosporascus</taxon>
    </lineage>
</organism>
<evidence type="ECO:0000313" key="1">
    <source>
        <dbReference type="EMBL" id="RYO85529.1"/>
    </source>
</evidence>
<reference evidence="1 2" key="1">
    <citation type="submission" date="2018-06" db="EMBL/GenBank/DDBJ databases">
        <title>Complete Genomes of Monosporascus.</title>
        <authorList>
            <person name="Robinson A.J."/>
            <person name="Natvig D.O."/>
        </authorList>
    </citation>
    <scope>NUCLEOTIDE SEQUENCE [LARGE SCALE GENOMIC DNA]</scope>
    <source>
        <strain evidence="1 2">CBS 110550</strain>
    </source>
</reference>
<gene>
    <name evidence="1" type="ORF">DL764_009154</name>
</gene>
<name>A0A4Q4SVM8_9PEZI</name>
<dbReference type="EMBL" id="QJNU01000811">
    <property type="protein sequence ID" value="RYO85529.1"/>
    <property type="molecule type" value="Genomic_DNA"/>
</dbReference>
<dbReference type="Pfam" id="PF16062">
    <property type="entry name" value="MavL-like"/>
    <property type="match status" value="2"/>
</dbReference>
<keyword evidence="2" id="KW-1185">Reference proteome</keyword>
<accession>A0A4Q4SVM8</accession>
<sequence>MTNDREDYNPHPRWHAGRASRLALLGLQEMTVPYPSRDNSIFRFEPETIRQDAEGTRIIVHPRYPALVEAFLAHKRQHGSNVEKALYAAPWTWKRQVARLVAKRPLAFLTASDTTRLRDGAHLAHGTETQGWDRVGTDVEARNENHALRLAEYLSYDEMMLGSLLGVSGPSHFINDGNRYNRAAEAAPGTYQPRGVIVGLVGARFERPGRMDSVHCLPPSRGTAQHPQLTALFQNFFTGSGQPRDHTAAFDAAMYKTRMRVTVDVLLLEANDRALAAGRKAYVYVVGLGLGVWQVDNAQPRLYVEAFADALGELGANGGLGSLGTLEFAWIDVPTSTQRLVTDAAARLGLPVKFSRRNPAAKLAGEEADQLLVLSYAWDSNAFPGNEYWLDSLAASGDPAAACMSTISELHNPVMNPGFLERIKVLQPSNR</sequence>
<dbReference type="AlphaFoldDB" id="A0A4Q4SVM8"/>
<protein>
    <submittedName>
        <fullName evidence="1">Uncharacterized protein</fullName>
    </submittedName>
</protein>